<proteinExistence type="predicted"/>
<protein>
    <submittedName>
        <fullName evidence="2">Uncharacterized protein</fullName>
    </submittedName>
</protein>
<name>A0ABV5NJJ0_9ACTN</name>
<comment type="caution">
    <text evidence="2">The sequence shown here is derived from an EMBL/GenBank/DDBJ whole genome shotgun (WGS) entry which is preliminary data.</text>
</comment>
<dbReference type="RefSeq" id="WP_379483011.1">
    <property type="nucleotide sequence ID" value="NZ_JBHMCF010000010.1"/>
</dbReference>
<feature type="region of interest" description="Disordered" evidence="1">
    <location>
        <begin position="1"/>
        <end position="24"/>
    </location>
</feature>
<keyword evidence="3" id="KW-1185">Reference proteome</keyword>
<feature type="compositionally biased region" description="Polar residues" evidence="1">
    <location>
        <begin position="1"/>
        <end position="15"/>
    </location>
</feature>
<evidence type="ECO:0000313" key="2">
    <source>
        <dbReference type="EMBL" id="MFB9469914.1"/>
    </source>
</evidence>
<reference evidence="2 3" key="1">
    <citation type="submission" date="2024-09" db="EMBL/GenBank/DDBJ databases">
        <authorList>
            <person name="Sun Q."/>
            <person name="Mori K."/>
        </authorList>
    </citation>
    <scope>NUCLEOTIDE SEQUENCE [LARGE SCALE GENOMIC DNA]</scope>
    <source>
        <strain evidence="2 3">JCM 3324</strain>
    </source>
</reference>
<organism evidence="2 3">
    <name type="scientific">Nonomuraea salmonea</name>
    <dbReference type="NCBI Taxonomy" id="46181"/>
    <lineage>
        <taxon>Bacteria</taxon>
        <taxon>Bacillati</taxon>
        <taxon>Actinomycetota</taxon>
        <taxon>Actinomycetes</taxon>
        <taxon>Streptosporangiales</taxon>
        <taxon>Streptosporangiaceae</taxon>
        <taxon>Nonomuraea</taxon>
    </lineage>
</organism>
<dbReference type="Proteomes" id="UP001589568">
    <property type="component" value="Unassembled WGS sequence"/>
</dbReference>
<evidence type="ECO:0000256" key="1">
    <source>
        <dbReference type="SAM" id="MobiDB-lite"/>
    </source>
</evidence>
<accession>A0ABV5NJJ0</accession>
<sequence>MIHRTTYPNVTTTPAIGQCEREGGGGTLRGAIGVPGRPAARFWQFIHP</sequence>
<gene>
    <name evidence="2" type="ORF">ACFFR3_10390</name>
</gene>
<evidence type="ECO:0000313" key="3">
    <source>
        <dbReference type="Proteomes" id="UP001589568"/>
    </source>
</evidence>
<dbReference type="EMBL" id="JBHMCF010000010">
    <property type="protein sequence ID" value="MFB9469914.1"/>
    <property type="molecule type" value="Genomic_DNA"/>
</dbReference>